<evidence type="ECO:0000256" key="3">
    <source>
        <dbReference type="ARBA" id="ARBA00022643"/>
    </source>
</evidence>
<dbReference type="InterPro" id="IPR001155">
    <property type="entry name" value="OxRdtase_FMN_N"/>
</dbReference>
<keyword evidence="9" id="KW-1185">Reference proteome</keyword>
<organism evidence="7 9">
    <name type="scientific">Aspergillus carbonarius (strain ITEM 5010)</name>
    <dbReference type="NCBI Taxonomy" id="602072"/>
    <lineage>
        <taxon>Eukaryota</taxon>
        <taxon>Fungi</taxon>
        <taxon>Dikarya</taxon>
        <taxon>Ascomycota</taxon>
        <taxon>Pezizomycotina</taxon>
        <taxon>Eurotiomycetes</taxon>
        <taxon>Eurotiomycetidae</taxon>
        <taxon>Eurotiales</taxon>
        <taxon>Aspergillaceae</taxon>
        <taxon>Aspergillus</taxon>
        <taxon>Aspergillus subgen. Circumdati</taxon>
    </lineage>
</organism>
<dbReference type="OMA" id="FTNHIIV"/>
<sequence length="178" mass="19149">MCQYSTEDGHMTPWHTTHYGSIAQRGPGLMIIEATAIVPEGRVTPGCKNFGASSVGRGGVATDAVGGWVTNVKGPSAIPFSEDGIVPQVMSKKEIEELKEAWVAATKRAVAAGADFVEIHAAHGYLLSSFLSPAANQRDDEYGGGFENRIRLPLEIAQLTRKSDSRALHTRTWQPSLE</sequence>
<keyword evidence="5" id="KW-0560">Oxidoreductase</keyword>
<keyword evidence="4" id="KW-0521">NADP</keyword>
<dbReference type="VEuPathDB" id="FungiDB:ASPCADRAFT_5638"/>
<dbReference type="SUPFAM" id="SSF51395">
    <property type="entry name" value="FMN-linked oxidoreductases"/>
    <property type="match status" value="1"/>
</dbReference>
<dbReference type="InterPro" id="IPR013785">
    <property type="entry name" value="Aldolase_TIM"/>
</dbReference>
<feature type="domain" description="NADH:flavin oxidoreductase/NADH oxidase N-terminal" evidence="6">
    <location>
        <begin position="85"/>
        <end position="158"/>
    </location>
</feature>
<reference evidence="7" key="1">
    <citation type="submission" date="2016-12" db="EMBL/GenBank/DDBJ databases">
        <authorList>
            <consortium name="DOE Joint Genome Institute"/>
            <person name="Riley R."/>
            <person name="Kuo A."/>
            <person name="Sun H."/>
            <person name="Pangilinan J."/>
            <person name="Culley D."/>
            <person name="Salamov A."/>
            <person name="Magnuson J."/>
            <person name="Bruno K."/>
            <person name="Henrissat B."/>
            <person name="Berka R."/>
            <person name="Tsang A."/>
            <person name="Barry K."/>
            <person name="lapidus A."/>
            <person name="Martin J."/>
            <person name="Lindquist E."/>
            <person name="Wang Z."/>
            <person name="Baker S."/>
            <person name="Grigoriev I."/>
            <person name="Nordberg H.P."/>
            <person name="Cantor M.N."/>
            <person name="Hua S.X."/>
        </authorList>
    </citation>
    <scope>NUCLEOTIDE SEQUENCE [LARGE SCALE GENOMIC DNA]</scope>
    <source>
        <strain evidence="7">ITEM 5010</strain>
    </source>
</reference>
<accession>A0A1R3RKR3</accession>
<dbReference type="PANTHER" id="PTHR43303">
    <property type="entry name" value="NADPH DEHYDROGENASE C23G7.10C-RELATED"/>
    <property type="match status" value="1"/>
</dbReference>
<evidence type="ECO:0000313" key="8">
    <source>
        <dbReference type="EMBL" id="OOF95120.1"/>
    </source>
</evidence>
<evidence type="ECO:0000256" key="2">
    <source>
        <dbReference type="ARBA" id="ARBA00022630"/>
    </source>
</evidence>
<dbReference type="STRING" id="602072.A0A1R3RKR3"/>
<evidence type="ECO:0000256" key="4">
    <source>
        <dbReference type="ARBA" id="ARBA00022857"/>
    </source>
</evidence>
<gene>
    <name evidence="7" type="ORF">ASPCADRAFT_5568</name>
    <name evidence="8" type="ORF">ASPCADRAFT_5638</name>
</gene>
<dbReference type="EMBL" id="KV907500">
    <property type="protein sequence ID" value="OOF95120.1"/>
    <property type="molecule type" value="Genomic_DNA"/>
</dbReference>
<dbReference type="AlphaFoldDB" id="A0A1R3RKR3"/>
<dbReference type="Pfam" id="PF00724">
    <property type="entry name" value="Oxidored_FMN"/>
    <property type="match status" value="1"/>
</dbReference>
<dbReference type="Proteomes" id="UP000188318">
    <property type="component" value="Unassembled WGS sequence"/>
</dbReference>
<evidence type="ECO:0000256" key="1">
    <source>
        <dbReference type="ARBA" id="ARBA00001917"/>
    </source>
</evidence>
<dbReference type="GO" id="GO:0003959">
    <property type="term" value="F:NADPH dehydrogenase activity"/>
    <property type="evidence" value="ECO:0007669"/>
    <property type="project" value="InterPro"/>
</dbReference>
<dbReference type="Gene3D" id="3.20.20.70">
    <property type="entry name" value="Aldolase class I"/>
    <property type="match status" value="2"/>
</dbReference>
<comment type="cofactor">
    <cofactor evidence="1">
        <name>FMN</name>
        <dbReference type="ChEBI" id="CHEBI:58210"/>
    </cofactor>
</comment>
<evidence type="ECO:0000256" key="5">
    <source>
        <dbReference type="ARBA" id="ARBA00023002"/>
    </source>
</evidence>
<dbReference type="PANTHER" id="PTHR43303:SF4">
    <property type="entry name" value="NADPH DEHYDROGENASE C23G7.10C-RELATED"/>
    <property type="match status" value="1"/>
</dbReference>
<dbReference type="GO" id="GO:0050661">
    <property type="term" value="F:NADP binding"/>
    <property type="evidence" value="ECO:0007669"/>
    <property type="project" value="InterPro"/>
</dbReference>
<keyword evidence="3" id="KW-0288">FMN</keyword>
<evidence type="ECO:0000313" key="9">
    <source>
        <dbReference type="Proteomes" id="UP000188318"/>
    </source>
</evidence>
<evidence type="ECO:0000313" key="7">
    <source>
        <dbReference type="EMBL" id="OOF95053.1"/>
    </source>
</evidence>
<reference evidence="9" key="2">
    <citation type="journal article" date="2017" name="Genome Biol.">
        <title>Comparative genomics reveals high biological diversity and specific adaptations in the industrially and medically important fungal genus Aspergillus.</title>
        <authorList>
            <person name="de Vries R.P."/>
            <person name="Riley R."/>
            <person name="Wiebenga A."/>
            <person name="Aguilar-Osorio G."/>
            <person name="Amillis S."/>
            <person name="Uchima C.A."/>
            <person name="Anderluh G."/>
            <person name="Asadollahi M."/>
            <person name="Askin M."/>
            <person name="Barry K."/>
            <person name="Battaglia E."/>
            <person name="Bayram O."/>
            <person name="Benocci T."/>
            <person name="Braus-Stromeyer S.A."/>
            <person name="Caldana C."/>
            <person name="Canovas D."/>
            <person name="Cerqueira G.C."/>
            <person name="Chen F."/>
            <person name="Chen W."/>
            <person name="Choi C."/>
            <person name="Clum A."/>
            <person name="Dos Santos R.A."/>
            <person name="Damasio A.R."/>
            <person name="Diallinas G."/>
            <person name="Emri T."/>
            <person name="Fekete E."/>
            <person name="Flipphi M."/>
            <person name="Freyberg S."/>
            <person name="Gallo A."/>
            <person name="Gournas C."/>
            <person name="Habgood R."/>
            <person name="Hainaut M."/>
            <person name="Harispe M.L."/>
            <person name="Henrissat B."/>
            <person name="Hilden K.S."/>
            <person name="Hope R."/>
            <person name="Hossain A."/>
            <person name="Karabika E."/>
            <person name="Karaffa L."/>
            <person name="Karanyi Z."/>
            <person name="Krasevec N."/>
            <person name="Kuo A."/>
            <person name="Kusch H."/>
            <person name="LaButti K."/>
            <person name="Lagendijk E.L."/>
            <person name="Lapidus A."/>
            <person name="Levasseur A."/>
            <person name="Lindquist E."/>
            <person name="Lipzen A."/>
            <person name="Logrieco A.F."/>
            <person name="MacCabe A."/>
            <person name="Maekelae M.R."/>
            <person name="Malavazi I."/>
            <person name="Melin P."/>
            <person name="Meyer V."/>
            <person name="Mielnichuk N."/>
            <person name="Miskei M."/>
            <person name="Molnar A.P."/>
            <person name="Mule G."/>
            <person name="Ngan C.Y."/>
            <person name="Orejas M."/>
            <person name="Orosz E."/>
            <person name="Ouedraogo J.P."/>
            <person name="Overkamp K.M."/>
            <person name="Park H.-S."/>
            <person name="Perrone G."/>
            <person name="Piumi F."/>
            <person name="Punt P.J."/>
            <person name="Ram A.F."/>
            <person name="Ramon A."/>
            <person name="Rauscher S."/>
            <person name="Record E."/>
            <person name="Riano-Pachon D.M."/>
            <person name="Robert V."/>
            <person name="Roehrig J."/>
            <person name="Ruller R."/>
            <person name="Salamov A."/>
            <person name="Salih N.S."/>
            <person name="Samson R.A."/>
            <person name="Sandor E."/>
            <person name="Sanguinetti M."/>
            <person name="Schuetze T."/>
            <person name="Sepcic K."/>
            <person name="Shelest E."/>
            <person name="Sherlock G."/>
            <person name="Sophianopoulou V."/>
            <person name="Squina F.M."/>
            <person name="Sun H."/>
            <person name="Susca A."/>
            <person name="Todd R.B."/>
            <person name="Tsang A."/>
            <person name="Unkles S.E."/>
            <person name="van de Wiele N."/>
            <person name="van Rossen-Uffink D."/>
            <person name="Oliveira J.V."/>
            <person name="Vesth T.C."/>
            <person name="Visser J."/>
            <person name="Yu J.-H."/>
            <person name="Zhou M."/>
            <person name="Andersen M.R."/>
            <person name="Archer D.B."/>
            <person name="Baker S.E."/>
            <person name="Benoit I."/>
            <person name="Brakhage A.A."/>
            <person name="Braus G.H."/>
            <person name="Fischer R."/>
            <person name="Frisvad J.C."/>
            <person name="Goldman G.H."/>
            <person name="Houbraken J."/>
            <person name="Oakley B."/>
            <person name="Pocsi I."/>
            <person name="Scazzocchio C."/>
            <person name="Seiboth B."/>
            <person name="vanKuyk P.A."/>
            <person name="Wortman J."/>
            <person name="Dyer P.S."/>
            <person name="Grigoriev I.V."/>
        </authorList>
    </citation>
    <scope>NUCLEOTIDE SEQUENCE [LARGE SCALE GENOMIC DNA]</scope>
    <source>
        <strain evidence="9">ITEM 5010</strain>
    </source>
</reference>
<proteinExistence type="predicted"/>
<name>A0A1R3RKR3_ASPC5</name>
<dbReference type="VEuPathDB" id="FungiDB:ASPCADRAFT_5568"/>
<dbReference type="InterPro" id="IPR044152">
    <property type="entry name" value="YqjM-like"/>
</dbReference>
<dbReference type="GO" id="GO:0010181">
    <property type="term" value="F:FMN binding"/>
    <property type="evidence" value="ECO:0007669"/>
    <property type="project" value="InterPro"/>
</dbReference>
<keyword evidence="2" id="KW-0285">Flavoprotein</keyword>
<evidence type="ECO:0000259" key="6">
    <source>
        <dbReference type="Pfam" id="PF00724"/>
    </source>
</evidence>
<protein>
    <recommendedName>
        <fullName evidence="6">NADH:flavin oxidoreductase/NADH oxidase N-terminal domain-containing protein</fullName>
    </recommendedName>
</protein>
<dbReference type="EMBL" id="KV907500">
    <property type="protein sequence ID" value="OOF95053.1"/>
    <property type="molecule type" value="Genomic_DNA"/>
</dbReference>
<dbReference type="OrthoDB" id="72788at2759"/>